<dbReference type="PANTHER" id="PTHR43034">
    <property type="entry name" value="ION-TRANSLOCATING OXIDOREDUCTASE COMPLEX SUBUNIT C"/>
    <property type="match status" value="1"/>
</dbReference>
<dbReference type="Pfam" id="PF13375">
    <property type="entry name" value="RnfC_N"/>
    <property type="match status" value="1"/>
</dbReference>
<dbReference type="GO" id="GO:0022900">
    <property type="term" value="P:electron transport chain"/>
    <property type="evidence" value="ECO:0007669"/>
    <property type="project" value="UniProtKB-UniRule"/>
</dbReference>
<feature type="binding site" evidence="8">
    <location>
        <position position="379"/>
    </location>
    <ligand>
        <name>[4Fe-4S] cluster</name>
        <dbReference type="ChEBI" id="CHEBI:49883"/>
        <label>1</label>
    </ligand>
</feature>
<gene>
    <name evidence="8" type="primary">rnfC</name>
    <name evidence="10" type="ORF">C7379_11367</name>
</gene>
<evidence type="ECO:0000256" key="1">
    <source>
        <dbReference type="ARBA" id="ARBA00022448"/>
    </source>
</evidence>
<evidence type="ECO:0000256" key="7">
    <source>
        <dbReference type="ARBA" id="ARBA00023014"/>
    </source>
</evidence>
<dbReference type="SUPFAM" id="SSF46548">
    <property type="entry name" value="alpha-helical ferredoxin"/>
    <property type="match status" value="1"/>
</dbReference>
<feature type="binding site" evidence="8">
    <location>
        <position position="418"/>
    </location>
    <ligand>
        <name>[4Fe-4S] cluster</name>
        <dbReference type="ChEBI" id="CHEBI:49883"/>
        <label>2</label>
    </ligand>
</feature>
<evidence type="ECO:0000256" key="5">
    <source>
        <dbReference type="ARBA" id="ARBA00022982"/>
    </source>
</evidence>
<dbReference type="InterPro" id="IPR017900">
    <property type="entry name" value="4Fe4S_Fe_S_CS"/>
</dbReference>
<keyword evidence="7 8" id="KW-0411">Iron-sulfur</keyword>
<comment type="similarity">
    <text evidence="8">Belongs to the 4Fe4S bacterial-type ferredoxin family. RnfC subfamily.</text>
</comment>
<feature type="binding site" evidence="8">
    <location>
        <position position="422"/>
    </location>
    <ligand>
        <name>[4Fe-4S] cluster</name>
        <dbReference type="ChEBI" id="CHEBI:49883"/>
        <label>1</label>
    </ligand>
</feature>
<comment type="function">
    <text evidence="8">Part of a membrane-bound complex that couples electron transfer with translocation of ions across the membrane.</text>
</comment>
<dbReference type="PROSITE" id="PS00198">
    <property type="entry name" value="4FE4S_FER_1"/>
    <property type="match status" value="2"/>
</dbReference>
<feature type="binding site" evidence="8">
    <location>
        <position position="376"/>
    </location>
    <ligand>
        <name>[4Fe-4S] cluster</name>
        <dbReference type="ChEBI" id="CHEBI:49883"/>
        <label>1</label>
    </ligand>
</feature>
<evidence type="ECO:0000259" key="9">
    <source>
        <dbReference type="PROSITE" id="PS51379"/>
    </source>
</evidence>
<comment type="caution">
    <text evidence="10">The sequence shown here is derived from an EMBL/GenBank/DDBJ whole genome shotgun (WGS) entry which is preliminary data.</text>
</comment>
<feature type="domain" description="4Fe-4S ferredoxin-type" evidence="9">
    <location>
        <begin position="402"/>
        <end position="432"/>
    </location>
</feature>
<dbReference type="NCBIfam" id="TIGR01945">
    <property type="entry name" value="rnfC"/>
    <property type="match status" value="1"/>
</dbReference>
<dbReference type="GO" id="GO:0051539">
    <property type="term" value="F:4 iron, 4 sulfur cluster binding"/>
    <property type="evidence" value="ECO:0007669"/>
    <property type="project" value="UniProtKB-KW"/>
</dbReference>
<dbReference type="OrthoDB" id="9767754at2"/>
<dbReference type="AlphaFoldDB" id="A0A2U0U701"/>
<protein>
    <recommendedName>
        <fullName evidence="8">Ion-translocating oxidoreductase complex subunit C</fullName>
        <ecNumber evidence="8">7.-.-.-</ecNumber>
    </recommendedName>
    <alternativeName>
        <fullName evidence="8">Rnf electron transport complex subunit C</fullName>
    </alternativeName>
</protein>
<dbReference type="InterPro" id="IPR037225">
    <property type="entry name" value="Nuo51_FMN-bd_sf"/>
</dbReference>
<dbReference type="Gene3D" id="3.40.50.11540">
    <property type="entry name" value="NADH-ubiquinone oxidoreductase 51kDa subunit"/>
    <property type="match status" value="1"/>
</dbReference>
<evidence type="ECO:0000256" key="6">
    <source>
        <dbReference type="ARBA" id="ARBA00023004"/>
    </source>
</evidence>
<keyword evidence="2 8" id="KW-0004">4Fe-4S</keyword>
<organism evidence="10 11">
    <name type="scientific">Hallella colorans</name>
    <dbReference type="NCBI Taxonomy" id="1703337"/>
    <lineage>
        <taxon>Bacteria</taxon>
        <taxon>Pseudomonadati</taxon>
        <taxon>Bacteroidota</taxon>
        <taxon>Bacteroidia</taxon>
        <taxon>Bacteroidales</taxon>
        <taxon>Prevotellaceae</taxon>
        <taxon>Hallella</taxon>
    </lineage>
</organism>
<dbReference type="Pfam" id="PF01512">
    <property type="entry name" value="Complex1_51K"/>
    <property type="match status" value="1"/>
</dbReference>
<evidence type="ECO:0000313" key="10">
    <source>
        <dbReference type="EMBL" id="PVX53405.1"/>
    </source>
</evidence>
<reference evidence="10 11" key="1">
    <citation type="submission" date="2018-05" db="EMBL/GenBank/DDBJ databases">
        <title>Genomic Encyclopedia of Type Strains, Phase IV (KMG-IV): sequencing the most valuable type-strain genomes for metagenomic binning, comparative biology and taxonomic classification.</title>
        <authorList>
            <person name="Goeker M."/>
        </authorList>
    </citation>
    <scope>NUCLEOTIDE SEQUENCE [LARGE SCALE GENOMIC DNA]</scope>
    <source>
        <strain evidence="10 11">DSM 100333</strain>
    </source>
</reference>
<sequence length="450" mass="47925">MRLHTFPMGGVHPDENKLTNDVATVAAALPKVAVIPLCQHIGAPTKPVVKRGDKVKVGTLIGEAGGFISAPIFSSVSGTVAKIDTTFDATGYRQPCVFINVEGDEWEDGIDRSAKLETLAEHPELTAEEIVGRVKAAGITGMGGAGFPTFVKLMPPPGSVAECVVINAVECEPYITSDYRLMMEHADEIIVGVQLLMKSVSVDKAYIGIEENKPKAISLMTEKASADSRITVVPLAQKYPQGGEKQLVAAVTGKQVPAPPAIPVSVGAVVVNVGTTFATYEAVMKNKPLFERYTTVTGKHMAHPANFLVRMGTPFSQLIEACGGLPEGDNKVLAGGPMMGKAVLTTDVTVCKGTNAITVLTDVDAHRKAVQPCIRCGKCVTVCPMGLEPYLIATLSAFKKYDRLEREAITSCISCGSCQYTCPAHRPMLDNIAQGKAVVMRMIKARNQKQ</sequence>
<evidence type="ECO:0000313" key="11">
    <source>
        <dbReference type="Proteomes" id="UP000245870"/>
    </source>
</evidence>
<dbReference type="Pfam" id="PF13237">
    <property type="entry name" value="Fer4_10"/>
    <property type="match status" value="1"/>
</dbReference>
<dbReference type="InterPro" id="IPR019554">
    <property type="entry name" value="Soluble_ligand-bd"/>
</dbReference>
<keyword evidence="8" id="KW-1278">Translocase</keyword>
<feature type="binding site" evidence="8">
    <location>
        <position position="412"/>
    </location>
    <ligand>
        <name>[4Fe-4S] cluster</name>
        <dbReference type="ChEBI" id="CHEBI:49883"/>
        <label>2</label>
    </ligand>
</feature>
<dbReference type="InterPro" id="IPR026902">
    <property type="entry name" value="RnfC_N"/>
</dbReference>
<evidence type="ECO:0000256" key="8">
    <source>
        <dbReference type="HAMAP-Rule" id="MF_00461"/>
    </source>
</evidence>
<keyword evidence="11" id="KW-1185">Reference proteome</keyword>
<dbReference type="EMBL" id="QENY01000013">
    <property type="protein sequence ID" value="PVX53405.1"/>
    <property type="molecule type" value="Genomic_DNA"/>
</dbReference>
<comment type="subcellular location">
    <subcellularLocation>
        <location evidence="8">Cell membrane</location>
        <topology evidence="8">Peripheral membrane protein</topology>
    </subcellularLocation>
</comment>
<accession>A0A2U0U701</accession>
<comment type="subunit">
    <text evidence="8">The complex is composed of six subunits: RnfA, RnfB, RnfC, RnfD, RnfE and RnfG.</text>
</comment>
<dbReference type="HAMAP" id="MF_00461">
    <property type="entry name" value="RsxC_RnfC"/>
    <property type="match status" value="1"/>
</dbReference>
<dbReference type="InterPro" id="IPR010208">
    <property type="entry name" value="Ion_transpt_RnfC/RsxC"/>
</dbReference>
<dbReference type="GO" id="GO:0009055">
    <property type="term" value="F:electron transfer activity"/>
    <property type="evidence" value="ECO:0007669"/>
    <property type="project" value="InterPro"/>
</dbReference>
<keyword evidence="8" id="KW-1003">Cell membrane</keyword>
<evidence type="ECO:0000256" key="3">
    <source>
        <dbReference type="ARBA" id="ARBA00022723"/>
    </source>
</evidence>
<dbReference type="InterPro" id="IPR011538">
    <property type="entry name" value="Nuo51_FMN-bd"/>
</dbReference>
<evidence type="ECO:0000256" key="2">
    <source>
        <dbReference type="ARBA" id="ARBA00022485"/>
    </source>
</evidence>
<dbReference type="GO" id="GO:0005886">
    <property type="term" value="C:plasma membrane"/>
    <property type="evidence" value="ECO:0007669"/>
    <property type="project" value="UniProtKB-SubCell"/>
</dbReference>
<dbReference type="Proteomes" id="UP000245870">
    <property type="component" value="Unassembled WGS sequence"/>
</dbReference>
<dbReference type="Pfam" id="PF10531">
    <property type="entry name" value="SLBB"/>
    <property type="match status" value="1"/>
</dbReference>
<feature type="binding site" evidence="8">
    <location>
        <position position="415"/>
    </location>
    <ligand>
        <name>[4Fe-4S] cluster</name>
        <dbReference type="ChEBI" id="CHEBI:49883"/>
        <label>2</label>
    </ligand>
</feature>
<evidence type="ECO:0000256" key="4">
    <source>
        <dbReference type="ARBA" id="ARBA00022737"/>
    </source>
</evidence>
<dbReference type="GO" id="GO:0046872">
    <property type="term" value="F:metal ion binding"/>
    <property type="evidence" value="ECO:0007669"/>
    <property type="project" value="UniProtKB-KW"/>
</dbReference>
<keyword evidence="6 8" id="KW-0408">Iron</keyword>
<dbReference type="Gene3D" id="3.30.70.20">
    <property type="match status" value="1"/>
</dbReference>
<dbReference type="SUPFAM" id="SSF142019">
    <property type="entry name" value="Nqo1 FMN-binding domain-like"/>
    <property type="match status" value="1"/>
</dbReference>
<feature type="domain" description="4Fe-4S ferredoxin-type" evidence="9">
    <location>
        <begin position="366"/>
        <end position="386"/>
    </location>
</feature>
<dbReference type="PROSITE" id="PS51379">
    <property type="entry name" value="4FE4S_FER_2"/>
    <property type="match status" value="2"/>
</dbReference>
<keyword evidence="3 8" id="KW-0479">Metal-binding</keyword>
<proteinExistence type="inferred from homology"/>
<dbReference type="PANTHER" id="PTHR43034:SF2">
    <property type="entry name" value="ION-TRANSLOCATING OXIDOREDUCTASE COMPLEX SUBUNIT C"/>
    <property type="match status" value="1"/>
</dbReference>
<name>A0A2U0U701_9BACT</name>
<comment type="cofactor">
    <cofactor evidence="8">
        <name>[4Fe-4S] cluster</name>
        <dbReference type="ChEBI" id="CHEBI:49883"/>
    </cofactor>
    <text evidence="8">Binds 2 [4Fe-4S] clusters per subunit.</text>
</comment>
<dbReference type="RefSeq" id="WP_116616777.1">
    <property type="nucleotide sequence ID" value="NZ_CALDWB010000025.1"/>
</dbReference>
<feature type="binding site" evidence="8">
    <location>
        <position position="383"/>
    </location>
    <ligand>
        <name>[4Fe-4S] cluster</name>
        <dbReference type="ChEBI" id="CHEBI:49883"/>
        <label>2</label>
    </ligand>
</feature>
<keyword evidence="8" id="KW-0472">Membrane</keyword>
<keyword evidence="1 8" id="KW-0813">Transport</keyword>
<dbReference type="EC" id="7.-.-.-" evidence="8"/>
<dbReference type="NCBIfam" id="NF003454">
    <property type="entry name" value="PRK05035.1"/>
    <property type="match status" value="1"/>
</dbReference>
<keyword evidence="4 8" id="KW-0677">Repeat</keyword>
<keyword evidence="5 8" id="KW-0249">Electron transport</keyword>
<dbReference type="InterPro" id="IPR017896">
    <property type="entry name" value="4Fe4S_Fe-S-bd"/>
</dbReference>
<feature type="binding site" evidence="8">
    <location>
        <position position="373"/>
    </location>
    <ligand>
        <name>[4Fe-4S] cluster</name>
        <dbReference type="ChEBI" id="CHEBI:49883"/>
        <label>1</label>
    </ligand>
</feature>